<sequence>MENPDTVIELHRTVVEEMFIGRLPPQSIPPQPFEALAVIEGEARLHVAVSRVWFHIDDSGRRWRARDGSTTTDLERHLAFDLRLGDHPAELGLPDSVLVVTKVLGLPVPSGAPTACNGRQIRFNEIPLFGRLVIHDSIERVDTTIDNRPHQNVVIDFAQQSGPTLDADPAGPGASEMFGPDVAQQPGGRVELTGMEPHVVWELTRSEQNCINNSVVGTLLRTAGIDPIDTVAGELAKGVVAKLATLGDNGTSAASLLPTPTPVDPTGSSGDPMQIDGAVRLFTRQASSTAEESMQVQIQTIPVLPEPLPPSVLALSTDETVGFMRAGFALLRSIRASQISSLCLDESDFDPDAGCLLAHPVTIDVNGEDGTLDQFSAVIEFNADLDHEVLNIHGHAEGDGTLYGWFIEFGLVFDLDRGEVPRDPLDGELPPDLQPPRTLAEMNARLRELSAEKCAGGDTDAIEEEQKEIAEEKNALPTEIGVKPQLFGEPFKRSDSHITPLGVLLGIAIGIALGVVGFAIAAAASASIAFTLEGALISAFLIGYPVSVLALAALDDFVIDAKVSDGLDKFVDDKSKPGGDALPLEGYSPTTVLLQDGFLRVFLAPLARRLKVSFFEPDRRRPAGDPDYVSQQVGGFTDDGRLWKLTIADAAHLILKDRITLELDPSVTTTGKEVPIVVAHSSRGRRYLRTVGDDSTANNLSNLPRIPTA</sequence>
<reference evidence="2 3" key="1">
    <citation type="submission" date="2012-08" db="EMBL/GenBank/DDBJ databases">
        <title>Whole genome shotgun sequence of Gordonia rhizosphera NBRC 16068.</title>
        <authorList>
            <person name="Takarada H."/>
            <person name="Isaki S."/>
            <person name="Hosoyama A."/>
            <person name="Tsuchikane K."/>
            <person name="Katsumata H."/>
            <person name="Baba S."/>
            <person name="Ohji S."/>
            <person name="Yamazaki S."/>
            <person name="Fujita N."/>
        </authorList>
    </citation>
    <scope>NUCLEOTIDE SEQUENCE [LARGE SCALE GENOMIC DNA]</scope>
    <source>
        <strain evidence="2 3">NBRC 16068</strain>
    </source>
</reference>
<feature type="transmembrane region" description="Helical" evidence="1">
    <location>
        <begin position="501"/>
        <end position="523"/>
    </location>
</feature>
<dbReference type="eggNOG" id="ENOG5032GTG">
    <property type="taxonomic scope" value="Bacteria"/>
</dbReference>
<protein>
    <submittedName>
        <fullName evidence="2">Uncharacterized protein</fullName>
    </submittedName>
</protein>
<dbReference type="AlphaFoldDB" id="K6VAM1"/>
<keyword evidence="1" id="KW-1133">Transmembrane helix</keyword>
<name>K6VAM1_9ACTN</name>
<dbReference type="STRING" id="1108045.GORHZ_213_00330"/>
<evidence type="ECO:0000256" key="1">
    <source>
        <dbReference type="SAM" id="Phobius"/>
    </source>
</evidence>
<dbReference type="EMBL" id="BAHC01000213">
    <property type="protein sequence ID" value="GAB93258.1"/>
    <property type="molecule type" value="Genomic_DNA"/>
</dbReference>
<evidence type="ECO:0000313" key="2">
    <source>
        <dbReference type="EMBL" id="GAB93258.1"/>
    </source>
</evidence>
<keyword evidence="1" id="KW-0472">Membrane</keyword>
<evidence type="ECO:0000313" key="3">
    <source>
        <dbReference type="Proteomes" id="UP000008363"/>
    </source>
</evidence>
<dbReference type="OrthoDB" id="4651053at2"/>
<feature type="transmembrane region" description="Helical" evidence="1">
    <location>
        <begin position="535"/>
        <end position="554"/>
    </location>
</feature>
<comment type="caution">
    <text evidence="2">The sequence shown here is derived from an EMBL/GenBank/DDBJ whole genome shotgun (WGS) entry which is preliminary data.</text>
</comment>
<proteinExistence type="predicted"/>
<dbReference type="RefSeq" id="WP_006338259.1">
    <property type="nucleotide sequence ID" value="NZ_BAHC01000213.1"/>
</dbReference>
<keyword evidence="1" id="KW-0812">Transmembrane</keyword>
<accession>K6VAM1</accession>
<dbReference type="Proteomes" id="UP000008363">
    <property type="component" value="Unassembled WGS sequence"/>
</dbReference>
<dbReference type="InterPro" id="IPR024997">
    <property type="entry name" value="DUF3892"/>
</dbReference>
<dbReference type="Pfam" id="PF13031">
    <property type="entry name" value="DUF3892"/>
    <property type="match status" value="1"/>
</dbReference>
<gene>
    <name evidence="2" type="ORF">GORHZ_213_00330</name>
</gene>
<organism evidence="2 3">
    <name type="scientific">Gordonia rhizosphera NBRC 16068</name>
    <dbReference type="NCBI Taxonomy" id="1108045"/>
    <lineage>
        <taxon>Bacteria</taxon>
        <taxon>Bacillati</taxon>
        <taxon>Actinomycetota</taxon>
        <taxon>Actinomycetes</taxon>
        <taxon>Mycobacteriales</taxon>
        <taxon>Gordoniaceae</taxon>
        <taxon>Gordonia</taxon>
    </lineage>
</organism>
<keyword evidence="3" id="KW-1185">Reference proteome</keyword>